<evidence type="ECO:0000313" key="2">
    <source>
        <dbReference type="Proteomes" id="UP001139157"/>
    </source>
</evidence>
<accession>A0A9X2E663</accession>
<sequence length="70" mass="7587">MVVELLVVPHVGTPEPGLWCANCQLPSRIGFPVIALLPTGVLDLGHATLCPDCEKPTDAVDAWWRLRRAA</sequence>
<name>A0A9X2E663_9NOCA</name>
<keyword evidence="2" id="KW-1185">Reference proteome</keyword>
<dbReference type="AlphaFoldDB" id="A0A9X2E663"/>
<evidence type="ECO:0000313" key="1">
    <source>
        <dbReference type="EMBL" id="MCM6774974.1"/>
    </source>
</evidence>
<comment type="caution">
    <text evidence="1">The sequence shown here is derived from an EMBL/GenBank/DDBJ whole genome shotgun (WGS) entry which is preliminary data.</text>
</comment>
<gene>
    <name evidence="1" type="ORF">NDR86_15975</name>
</gene>
<organism evidence="1 2">
    <name type="scientific">Nocardia pulmonis</name>
    <dbReference type="NCBI Taxonomy" id="2951408"/>
    <lineage>
        <taxon>Bacteria</taxon>
        <taxon>Bacillati</taxon>
        <taxon>Actinomycetota</taxon>
        <taxon>Actinomycetes</taxon>
        <taxon>Mycobacteriales</taxon>
        <taxon>Nocardiaceae</taxon>
        <taxon>Nocardia</taxon>
    </lineage>
</organism>
<dbReference type="RefSeq" id="WP_251912890.1">
    <property type="nucleotide sequence ID" value="NZ_JAMRXG010000006.1"/>
</dbReference>
<dbReference type="Proteomes" id="UP001139157">
    <property type="component" value="Unassembled WGS sequence"/>
</dbReference>
<protein>
    <submittedName>
        <fullName evidence="1">Uncharacterized protein</fullName>
    </submittedName>
</protein>
<proteinExistence type="predicted"/>
<dbReference type="EMBL" id="JAMRXG010000006">
    <property type="protein sequence ID" value="MCM6774974.1"/>
    <property type="molecule type" value="Genomic_DNA"/>
</dbReference>
<reference evidence="1" key="1">
    <citation type="submission" date="2022-06" db="EMBL/GenBank/DDBJ databases">
        <title>Novel species in genus nocardia.</title>
        <authorList>
            <person name="Li F."/>
        </authorList>
    </citation>
    <scope>NUCLEOTIDE SEQUENCE</scope>
    <source>
        <strain evidence="1">CDC141</strain>
    </source>
</reference>